<proteinExistence type="predicted"/>
<keyword evidence="5" id="KW-0460">Magnesium</keyword>
<keyword evidence="4" id="KW-0378">Hydrolase</keyword>
<evidence type="ECO:0000256" key="3">
    <source>
        <dbReference type="ARBA" id="ARBA00022759"/>
    </source>
</evidence>
<accession>A0A9Q4IJ95</accession>
<dbReference type="GO" id="GO:0046872">
    <property type="term" value="F:metal ion binding"/>
    <property type="evidence" value="ECO:0007669"/>
    <property type="project" value="UniProtKB-KW"/>
</dbReference>
<keyword evidence="6" id="KW-0229">DNA integration</keyword>
<dbReference type="PANTHER" id="PTHR42648">
    <property type="entry name" value="TRANSPOSASE, PUTATIVE-RELATED"/>
    <property type="match status" value="1"/>
</dbReference>
<sequence>MEKPLQLVHMELCGPSRQEGIGKENYFMPIIDEYSRLTRVTFLKEKDEAFEKFKIFKALIETKTGKRLKAVRSDRGGEFVSRDFKEFYDEHGIKREYTIPGTPQQNGVVERQNIIVQQMDRSMMNEKNIVQT</sequence>
<dbReference type="GO" id="GO:0006310">
    <property type="term" value="P:DNA recombination"/>
    <property type="evidence" value="ECO:0007669"/>
    <property type="project" value="UniProtKB-KW"/>
</dbReference>
<dbReference type="EMBL" id="JANRML010000103">
    <property type="protein sequence ID" value="MCZ2221968.1"/>
    <property type="molecule type" value="Genomic_DNA"/>
</dbReference>
<dbReference type="AlphaFoldDB" id="A0A9Q4IJ95"/>
<dbReference type="PANTHER" id="PTHR42648:SF11">
    <property type="entry name" value="TRANSPOSON TY4-P GAG-POL POLYPROTEIN"/>
    <property type="match status" value="1"/>
</dbReference>
<evidence type="ECO:0000313" key="9">
    <source>
        <dbReference type="EMBL" id="MCZ2221968.1"/>
    </source>
</evidence>
<organism evidence="9 10">
    <name type="scientific">Corynebacterium pilbarense</name>
    <dbReference type="NCBI Taxonomy" id="1288393"/>
    <lineage>
        <taxon>Bacteria</taxon>
        <taxon>Bacillati</taxon>
        <taxon>Actinomycetota</taxon>
        <taxon>Actinomycetes</taxon>
        <taxon>Mycobacteriales</taxon>
        <taxon>Corynebacteriaceae</taxon>
        <taxon>Corynebacterium</taxon>
    </lineage>
</organism>
<dbReference type="Proteomes" id="UP001071110">
    <property type="component" value="Unassembled WGS sequence"/>
</dbReference>
<dbReference type="InterPro" id="IPR039537">
    <property type="entry name" value="Retrotran_Ty1/copia-like"/>
</dbReference>
<dbReference type="PROSITE" id="PS50994">
    <property type="entry name" value="INTEGRASE"/>
    <property type="match status" value="1"/>
</dbReference>
<keyword evidence="3" id="KW-0255">Endonuclease</keyword>
<dbReference type="InterPro" id="IPR036397">
    <property type="entry name" value="RNaseH_sf"/>
</dbReference>
<dbReference type="InterPro" id="IPR012337">
    <property type="entry name" value="RNaseH-like_sf"/>
</dbReference>
<keyword evidence="7" id="KW-0233">DNA recombination</keyword>
<dbReference type="GO" id="GO:0015074">
    <property type="term" value="P:DNA integration"/>
    <property type="evidence" value="ECO:0007669"/>
    <property type="project" value="UniProtKB-KW"/>
</dbReference>
<evidence type="ECO:0000256" key="4">
    <source>
        <dbReference type="ARBA" id="ARBA00022801"/>
    </source>
</evidence>
<evidence type="ECO:0000256" key="5">
    <source>
        <dbReference type="ARBA" id="ARBA00022842"/>
    </source>
</evidence>
<feature type="domain" description="Integrase catalytic" evidence="8">
    <location>
        <begin position="1"/>
        <end position="132"/>
    </location>
</feature>
<keyword evidence="10" id="KW-1185">Reference proteome</keyword>
<evidence type="ECO:0000259" key="8">
    <source>
        <dbReference type="PROSITE" id="PS50994"/>
    </source>
</evidence>
<keyword evidence="2" id="KW-0479">Metal-binding</keyword>
<keyword evidence="1" id="KW-0540">Nuclease</keyword>
<evidence type="ECO:0000256" key="7">
    <source>
        <dbReference type="ARBA" id="ARBA00023172"/>
    </source>
</evidence>
<evidence type="ECO:0000313" key="10">
    <source>
        <dbReference type="Proteomes" id="UP001071110"/>
    </source>
</evidence>
<protein>
    <submittedName>
        <fullName evidence="9">DDE-type integrase/transposase/recombinase</fullName>
    </submittedName>
</protein>
<dbReference type="RefSeq" id="WP_269028654.1">
    <property type="nucleotide sequence ID" value="NZ_JANRML010000103.1"/>
</dbReference>
<dbReference type="GO" id="GO:0004519">
    <property type="term" value="F:endonuclease activity"/>
    <property type="evidence" value="ECO:0007669"/>
    <property type="project" value="UniProtKB-KW"/>
</dbReference>
<evidence type="ECO:0000256" key="2">
    <source>
        <dbReference type="ARBA" id="ARBA00022723"/>
    </source>
</evidence>
<evidence type="ECO:0000256" key="6">
    <source>
        <dbReference type="ARBA" id="ARBA00022908"/>
    </source>
</evidence>
<comment type="caution">
    <text evidence="9">The sequence shown here is derived from an EMBL/GenBank/DDBJ whole genome shotgun (WGS) entry which is preliminary data.</text>
</comment>
<name>A0A9Q4IJ95_9CORY</name>
<dbReference type="GO" id="GO:0003676">
    <property type="term" value="F:nucleic acid binding"/>
    <property type="evidence" value="ECO:0007669"/>
    <property type="project" value="InterPro"/>
</dbReference>
<dbReference type="Pfam" id="PF00665">
    <property type="entry name" value="rve"/>
    <property type="match status" value="1"/>
</dbReference>
<dbReference type="Gene3D" id="3.30.420.10">
    <property type="entry name" value="Ribonuclease H-like superfamily/Ribonuclease H"/>
    <property type="match status" value="1"/>
</dbReference>
<dbReference type="GO" id="GO:0016787">
    <property type="term" value="F:hydrolase activity"/>
    <property type="evidence" value="ECO:0007669"/>
    <property type="project" value="UniProtKB-KW"/>
</dbReference>
<reference evidence="9" key="1">
    <citation type="submission" date="2022-08" db="EMBL/GenBank/DDBJ databases">
        <title>Corynebacterium sp. nov., isolated from clinical breast specimens.</title>
        <authorList>
            <person name="Zhang T."/>
        </authorList>
    </citation>
    <scope>NUCLEOTIDE SEQUENCE</scope>
    <source>
        <strain evidence="9">CCUG 57942</strain>
    </source>
</reference>
<gene>
    <name evidence="9" type="ORF">NUW87_11465</name>
</gene>
<evidence type="ECO:0000256" key="1">
    <source>
        <dbReference type="ARBA" id="ARBA00022722"/>
    </source>
</evidence>
<dbReference type="InterPro" id="IPR001584">
    <property type="entry name" value="Integrase_cat-core"/>
</dbReference>
<dbReference type="SUPFAM" id="SSF53098">
    <property type="entry name" value="Ribonuclease H-like"/>
    <property type="match status" value="1"/>
</dbReference>